<dbReference type="InterPro" id="IPR001509">
    <property type="entry name" value="Epimerase_deHydtase"/>
</dbReference>
<evidence type="ECO:0000313" key="3">
    <source>
        <dbReference type="EMBL" id="OLN32168.1"/>
    </source>
</evidence>
<reference evidence="3 4" key="1">
    <citation type="submission" date="2016-09" db="EMBL/GenBank/DDBJ databases">
        <title>Complete genome of Desulfosporosinus sp. OL.</title>
        <authorList>
            <person name="Mardanov A."/>
            <person name="Beletsky A."/>
            <person name="Panova A."/>
            <person name="Karnachuk O."/>
            <person name="Ravin N."/>
        </authorList>
    </citation>
    <scope>NUCLEOTIDE SEQUENCE [LARGE SCALE GENOMIC DNA]</scope>
    <source>
        <strain evidence="3 4">OL</strain>
    </source>
</reference>
<dbReference type="SUPFAM" id="SSF51735">
    <property type="entry name" value="NAD(P)-binding Rossmann-fold domains"/>
    <property type="match status" value="1"/>
</dbReference>
<dbReference type="InterPro" id="IPR036291">
    <property type="entry name" value="NAD(P)-bd_dom_sf"/>
</dbReference>
<dbReference type="RefSeq" id="WP_075364690.1">
    <property type="nucleotide sequence ID" value="NZ_MLBF01000011.1"/>
</dbReference>
<dbReference type="Proteomes" id="UP000186102">
    <property type="component" value="Unassembled WGS sequence"/>
</dbReference>
<sequence length="306" mass="34318">MRALITGVNGFVGKYLVKELQEKGYSVSGIGMGPFDQQGVYYKEVNIMERIDLEQAMEELNPDMVFHLAGLASVSQSWRDPKASFEVNVIGTINLLESLKGREVRAIVYVGSSEIYGPGRRLGEKFCETTSPNPQSPYATSKYAAERIALQLGQVYKLPVVLTRPFNHIGVGQNEGFVVPDFARQIIETSKRNEPIRVGRLDVYRDFTDVRDIVRAYRLLAEKAPAGETYNICSGVGRKISDILDLMRTEYGNLAVELDESKIRPVENIYSVGDNDKIRTAIGWEPLYPIEDSLRGVLAEWKECLV</sequence>
<dbReference type="Gene3D" id="3.90.25.10">
    <property type="entry name" value="UDP-galactose 4-epimerase, domain 1"/>
    <property type="match status" value="1"/>
</dbReference>
<comment type="similarity">
    <text evidence="1">Belongs to the NAD(P)-dependent epimerase/dehydratase family.</text>
</comment>
<name>A0A1Q8QXU7_9FIRM</name>
<proteinExistence type="inferred from homology"/>
<evidence type="ECO:0000313" key="4">
    <source>
        <dbReference type="Proteomes" id="UP000186102"/>
    </source>
</evidence>
<accession>A0A1Q8QXU7</accession>
<organism evidence="3 4">
    <name type="scientific">Desulfosporosinus metallidurans</name>
    <dbReference type="NCBI Taxonomy" id="1888891"/>
    <lineage>
        <taxon>Bacteria</taxon>
        <taxon>Bacillati</taxon>
        <taxon>Bacillota</taxon>
        <taxon>Clostridia</taxon>
        <taxon>Eubacteriales</taxon>
        <taxon>Desulfitobacteriaceae</taxon>
        <taxon>Desulfosporosinus</taxon>
    </lineage>
</organism>
<dbReference type="Pfam" id="PF01370">
    <property type="entry name" value="Epimerase"/>
    <property type="match status" value="1"/>
</dbReference>
<dbReference type="Gene3D" id="3.40.50.720">
    <property type="entry name" value="NAD(P)-binding Rossmann-like Domain"/>
    <property type="match status" value="1"/>
</dbReference>
<evidence type="ECO:0000256" key="1">
    <source>
        <dbReference type="ARBA" id="ARBA00007637"/>
    </source>
</evidence>
<keyword evidence="4" id="KW-1185">Reference proteome</keyword>
<dbReference type="AlphaFoldDB" id="A0A1Q8QXU7"/>
<protein>
    <submittedName>
        <fullName evidence="3">UDP-glucose 4-epimerase</fullName>
    </submittedName>
</protein>
<dbReference type="PANTHER" id="PTHR43000">
    <property type="entry name" value="DTDP-D-GLUCOSE 4,6-DEHYDRATASE-RELATED"/>
    <property type="match status" value="1"/>
</dbReference>
<dbReference type="STRING" id="1888891.DSOL_2041"/>
<comment type="caution">
    <text evidence="3">The sequence shown here is derived from an EMBL/GenBank/DDBJ whole genome shotgun (WGS) entry which is preliminary data.</text>
</comment>
<dbReference type="EMBL" id="MLBF01000011">
    <property type="protein sequence ID" value="OLN32168.1"/>
    <property type="molecule type" value="Genomic_DNA"/>
</dbReference>
<feature type="domain" description="NAD-dependent epimerase/dehydratase" evidence="2">
    <location>
        <begin position="3"/>
        <end position="233"/>
    </location>
</feature>
<gene>
    <name evidence="3" type="ORF">DSOL_2041</name>
</gene>
<evidence type="ECO:0000259" key="2">
    <source>
        <dbReference type="Pfam" id="PF01370"/>
    </source>
</evidence>